<dbReference type="Pfam" id="PF00155">
    <property type="entry name" value="Aminotran_1_2"/>
    <property type="match status" value="1"/>
</dbReference>
<keyword evidence="1" id="KW-0663">Pyridoxal phosphate</keyword>
<evidence type="ECO:0000259" key="2">
    <source>
        <dbReference type="Pfam" id="PF00155"/>
    </source>
</evidence>
<dbReference type="PANTHER" id="PTHR43795:SF39">
    <property type="entry name" value="AMINOTRANSFERASE CLASS I_CLASSII DOMAIN-CONTAINING PROTEIN"/>
    <property type="match status" value="1"/>
</dbReference>
<dbReference type="PANTHER" id="PTHR43795">
    <property type="entry name" value="BIFUNCTIONAL ASPARTATE AMINOTRANSFERASE AND GLUTAMATE/ASPARTATE-PREPHENATE AMINOTRANSFERASE-RELATED"/>
    <property type="match status" value="1"/>
</dbReference>
<dbReference type="InterPro" id="IPR015421">
    <property type="entry name" value="PyrdxlP-dep_Trfase_major"/>
</dbReference>
<accession>A0AAD4R5V1</accession>
<sequence length="408" mass="46820">MISARAQLGLSKACLCNHQDRLYDDDPYDSTQNPNGFIKLSNADNSLCADIVDQKYKSIQWEKFDTHELLTYPRSGGEPTTLESLAKFINKFCRPGLNPIKAEELILVPGVTTGSDVLSQILFEPEDSVLVPGPNYYRFTNDLGDRGLVNVQVVPALFEQSELRIEEFQKAYETAPSPVRAVMITNPQNPEGRFFTLDELRPIVKWALSKKLFVILDEIYDLTIYDQESNGRKYQTATELFETDEERQYMVWMWGLSKNLSMPGLRVSVIRSSNEMVTKAAARCLMFHHPNALTQFVIREIVNDHDWVQNVYIPTNFQRLRNAREFVLHHLDKLGLPYMKPMAGFYVLVDFRKHLDEPSFEAERRLHTRLLDNKVILSAGETMFASEPESRRLSQASNILIPVLPLII</sequence>
<protein>
    <submittedName>
        <fullName evidence="3">Aminotransferase class I and II domain-containing protein</fullName>
    </submittedName>
</protein>
<dbReference type="Proteomes" id="UP001201812">
    <property type="component" value="Unassembled WGS sequence"/>
</dbReference>
<dbReference type="GO" id="GO:0006520">
    <property type="term" value="P:amino acid metabolic process"/>
    <property type="evidence" value="ECO:0007669"/>
    <property type="project" value="TreeGrafter"/>
</dbReference>
<dbReference type="Gene3D" id="3.40.640.10">
    <property type="entry name" value="Type I PLP-dependent aspartate aminotransferase-like (Major domain)"/>
    <property type="match status" value="1"/>
</dbReference>
<dbReference type="InterPro" id="IPR015424">
    <property type="entry name" value="PyrdxlP-dep_Trfase"/>
</dbReference>
<dbReference type="AlphaFoldDB" id="A0AAD4R5V1"/>
<evidence type="ECO:0000256" key="1">
    <source>
        <dbReference type="ARBA" id="ARBA00022898"/>
    </source>
</evidence>
<dbReference type="InterPro" id="IPR004839">
    <property type="entry name" value="Aminotransferase_I/II_large"/>
</dbReference>
<organism evidence="3 4">
    <name type="scientific">Ditylenchus destructor</name>
    <dbReference type="NCBI Taxonomy" id="166010"/>
    <lineage>
        <taxon>Eukaryota</taxon>
        <taxon>Metazoa</taxon>
        <taxon>Ecdysozoa</taxon>
        <taxon>Nematoda</taxon>
        <taxon>Chromadorea</taxon>
        <taxon>Rhabditida</taxon>
        <taxon>Tylenchina</taxon>
        <taxon>Tylenchomorpha</taxon>
        <taxon>Sphaerularioidea</taxon>
        <taxon>Anguinidae</taxon>
        <taxon>Anguininae</taxon>
        <taxon>Ditylenchus</taxon>
    </lineage>
</organism>
<reference evidence="3" key="1">
    <citation type="submission" date="2022-01" db="EMBL/GenBank/DDBJ databases">
        <title>Genome Sequence Resource for Two Populations of Ditylenchus destructor, the Migratory Endoparasitic Phytonematode.</title>
        <authorList>
            <person name="Zhang H."/>
            <person name="Lin R."/>
            <person name="Xie B."/>
        </authorList>
    </citation>
    <scope>NUCLEOTIDE SEQUENCE</scope>
    <source>
        <strain evidence="3">BazhouSP</strain>
    </source>
</reference>
<dbReference type="InterPro" id="IPR015422">
    <property type="entry name" value="PyrdxlP-dep_Trfase_small"/>
</dbReference>
<dbReference type="GO" id="GO:0030170">
    <property type="term" value="F:pyridoxal phosphate binding"/>
    <property type="evidence" value="ECO:0007669"/>
    <property type="project" value="InterPro"/>
</dbReference>
<dbReference type="SUPFAM" id="SSF53383">
    <property type="entry name" value="PLP-dependent transferases"/>
    <property type="match status" value="1"/>
</dbReference>
<feature type="domain" description="Aminotransferase class I/classII large" evidence="2">
    <location>
        <begin position="63"/>
        <end position="395"/>
    </location>
</feature>
<dbReference type="InterPro" id="IPR050478">
    <property type="entry name" value="Ethylene_sulfur-biosynth"/>
</dbReference>
<keyword evidence="3" id="KW-0808">Transferase</keyword>
<proteinExistence type="predicted"/>
<dbReference type="Gene3D" id="3.90.1150.10">
    <property type="entry name" value="Aspartate Aminotransferase, domain 1"/>
    <property type="match status" value="1"/>
</dbReference>
<keyword evidence="3" id="KW-0032">Aminotransferase</keyword>
<comment type="caution">
    <text evidence="3">The sequence shown here is derived from an EMBL/GenBank/DDBJ whole genome shotgun (WGS) entry which is preliminary data.</text>
</comment>
<name>A0AAD4R5V1_9BILA</name>
<dbReference type="PRINTS" id="PR00753">
    <property type="entry name" value="ACCSYNTHASE"/>
</dbReference>
<gene>
    <name evidence="3" type="ORF">DdX_10122</name>
</gene>
<evidence type="ECO:0000313" key="3">
    <source>
        <dbReference type="EMBL" id="KAI1711660.1"/>
    </source>
</evidence>
<dbReference type="EMBL" id="JAKKPZ010000021">
    <property type="protein sequence ID" value="KAI1711660.1"/>
    <property type="molecule type" value="Genomic_DNA"/>
</dbReference>
<dbReference type="CDD" id="cd00609">
    <property type="entry name" value="AAT_like"/>
    <property type="match status" value="1"/>
</dbReference>
<dbReference type="GO" id="GO:0008483">
    <property type="term" value="F:transaminase activity"/>
    <property type="evidence" value="ECO:0007669"/>
    <property type="project" value="UniProtKB-KW"/>
</dbReference>
<evidence type="ECO:0000313" key="4">
    <source>
        <dbReference type="Proteomes" id="UP001201812"/>
    </source>
</evidence>
<keyword evidence="4" id="KW-1185">Reference proteome</keyword>